<organism evidence="7 8">
    <name type="scientific">Achlya hypogyna</name>
    <name type="common">Oomycete</name>
    <name type="synonym">Protoachlya hypogyna</name>
    <dbReference type="NCBI Taxonomy" id="1202772"/>
    <lineage>
        <taxon>Eukaryota</taxon>
        <taxon>Sar</taxon>
        <taxon>Stramenopiles</taxon>
        <taxon>Oomycota</taxon>
        <taxon>Saprolegniomycetes</taxon>
        <taxon>Saprolegniales</taxon>
        <taxon>Achlyaceae</taxon>
        <taxon>Achlya</taxon>
    </lineage>
</organism>
<dbReference type="Gene3D" id="3.30.40.10">
    <property type="entry name" value="Zinc/RING finger domain, C3HC4 (zinc finger)"/>
    <property type="match status" value="1"/>
</dbReference>
<feature type="coiled-coil region" evidence="5">
    <location>
        <begin position="297"/>
        <end position="374"/>
    </location>
</feature>
<dbReference type="CDD" id="cd00065">
    <property type="entry name" value="FYVE_like_SF"/>
    <property type="match status" value="1"/>
</dbReference>
<name>A0A1V9YMV8_ACHHY</name>
<keyword evidence="2 4" id="KW-0863">Zinc-finger</keyword>
<keyword evidence="1" id="KW-0479">Metal-binding</keyword>
<keyword evidence="8" id="KW-1185">Reference proteome</keyword>
<dbReference type="InterPro" id="IPR011011">
    <property type="entry name" value="Znf_FYVE_PHD"/>
</dbReference>
<dbReference type="AlphaFoldDB" id="A0A1V9YMV8"/>
<evidence type="ECO:0000256" key="5">
    <source>
        <dbReference type="SAM" id="Coils"/>
    </source>
</evidence>
<dbReference type="PANTHER" id="PTHR13510:SF44">
    <property type="entry name" value="RABENOSYN-5"/>
    <property type="match status" value="1"/>
</dbReference>
<keyword evidence="3" id="KW-0862">Zinc</keyword>
<dbReference type="STRING" id="1202772.A0A1V9YMV8"/>
<sequence>MHRSPFLSLRSMASSTESDDDGLPVDGSDEVLLDPNRFVQPFAQPWDSARKQCLVCAREFTLWRKKHTCRMCGDVVCGRCSMHKRVDLPLIENKFRVCTCCFFAYRQVAKGGRTARAWNSLSDDDIRADLLTVDTNLHKGVEPKVLYEPTAYYSPTVLYDPADAVRPPSEECDDCSDGSMSFEEMLDAEDAALTARELELEAQVQASRLRVQELESKIMAQEAKHDLTRQQQLELQEARKLIVDLQRQLTAQEEQVQLRMTFRESVVLEPSPLRMRRPSGPSPQQRLKEDLQLTTDTAKLRRRLQKMERQLKQAGINVAEDIPYEEAKEKVEEISRRLQEIGSAEVVLADKAEQAALRKEYFRLEQDMERYNTALMMSDEYLEAEREKERRWQAAHAAENAASLRLVRSCVPVDVAVLSEASLAATLGPALAKKLKRTNVLALVRVAPAALARMHPSVVEAYRLTGLSVLERRALHAALEAPAADWAKLAQNDDLAARKLAWFQKLRDALVAALAALDAHAGDGHDCGRLCPRRAEAATHALYVPPTPPCPDGAVFYVTEVVKSDPDGAGEKAVAEARAHAVADRRQQQARAHYGVKQLRLATQAVGAMEELDAAIARMRTAEVALVAAHRGDLDRWATLLQDARDVVHSMARRSGLHLSGKRDPTKDAADARCVAEAQLAADVLSFVDGLLDEMDLALLLEPASAARARVVTLITATRELSTELTLRNRAVAQDYVPAVERSTWKALVGAAMPETLPVSVATPPVAATPTPPRAAVSFLDEIKAKKATTRAPVDMLAAIKARRHSKSSVPTSA</sequence>
<proteinExistence type="predicted"/>
<comment type="caution">
    <text evidence="7">The sequence shown here is derived from an EMBL/GenBank/DDBJ whole genome shotgun (WGS) entry which is preliminary data.</text>
</comment>
<evidence type="ECO:0000313" key="7">
    <source>
        <dbReference type="EMBL" id="OQR87052.1"/>
    </source>
</evidence>
<keyword evidence="5" id="KW-0175">Coiled coil</keyword>
<dbReference type="OrthoDB" id="71118at2759"/>
<dbReference type="InterPro" id="IPR000306">
    <property type="entry name" value="Znf_FYVE"/>
</dbReference>
<dbReference type="PROSITE" id="PS50178">
    <property type="entry name" value="ZF_FYVE"/>
    <property type="match status" value="1"/>
</dbReference>
<dbReference type="InterPro" id="IPR017455">
    <property type="entry name" value="Znf_FYVE-rel"/>
</dbReference>
<dbReference type="InterPro" id="IPR052727">
    <property type="entry name" value="Rab4/Rab5_effector"/>
</dbReference>
<dbReference type="SMART" id="SM00064">
    <property type="entry name" value="FYVE"/>
    <property type="match status" value="1"/>
</dbReference>
<gene>
    <name evidence="7" type="ORF">ACHHYP_09597</name>
</gene>
<protein>
    <recommendedName>
        <fullName evidence="6">FYVE-type domain-containing protein</fullName>
    </recommendedName>
</protein>
<evidence type="ECO:0000256" key="2">
    <source>
        <dbReference type="ARBA" id="ARBA00022771"/>
    </source>
</evidence>
<dbReference type="PANTHER" id="PTHR13510">
    <property type="entry name" value="FYVE-FINGER-CONTAINING RAB5 EFFECTOR PROTEIN RABENOSYN-5-RELATED"/>
    <property type="match status" value="1"/>
</dbReference>
<evidence type="ECO:0000256" key="4">
    <source>
        <dbReference type="PROSITE-ProRule" id="PRU00091"/>
    </source>
</evidence>
<evidence type="ECO:0000259" key="6">
    <source>
        <dbReference type="PROSITE" id="PS50178"/>
    </source>
</evidence>
<dbReference type="InterPro" id="IPR013083">
    <property type="entry name" value="Znf_RING/FYVE/PHD"/>
</dbReference>
<evidence type="ECO:0000256" key="1">
    <source>
        <dbReference type="ARBA" id="ARBA00022723"/>
    </source>
</evidence>
<evidence type="ECO:0000256" key="3">
    <source>
        <dbReference type="ARBA" id="ARBA00022833"/>
    </source>
</evidence>
<evidence type="ECO:0000313" key="8">
    <source>
        <dbReference type="Proteomes" id="UP000243579"/>
    </source>
</evidence>
<dbReference type="GO" id="GO:0008270">
    <property type="term" value="F:zinc ion binding"/>
    <property type="evidence" value="ECO:0007669"/>
    <property type="project" value="UniProtKB-KW"/>
</dbReference>
<feature type="domain" description="FYVE-type" evidence="6">
    <location>
        <begin position="47"/>
        <end position="106"/>
    </location>
</feature>
<dbReference type="EMBL" id="JNBR01001470">
    <property type="protein sequence ID" value="OQR87052.1"/>
    <property type="molecule type" value="Genomic_DNA"/>
</dbReference>
<dbReference type="SUPFAM" id="SSF57903">
    <property type="entry name" value="FYVE/PHD zinc finger"/>
    <property type="match status" value="1"/>
</dbReference>
<feature type="coiled-coil region" evidence="5">
    <location>
        <begin position="197"/>
        <end position="255"/>
    </location>
</feature>
<dbReference type="Pfam" id="PF01363">
    <property type="entry name" value="FYVE"/>
    <property type="match status" value="1"/>
</dbReference>
<dbReference type="Proteomes" id="UP000243579">
    <property type="component" value="Unassembled WGS sequence"/>
</dbReference>
<reference evidence="7 8" key="1">
    <citation type="journal article" date="2014" name="Genome Biol. Evol.">
        <title>The secreted proteins of Achlya hypogyna and Thraustotheca clavata identify the ancestral oomycete secretome and reveal gene acquisitions by horizontal gene transfer.</title>
        <authorList>
            <person name="Misner I."/>
            <person name="Blouin N."/>
            <person name="Leonard G."/>
            <person name="Richards T.A."/>
            <person name="Lane C.E."/>
        </authorList>
    </citation>
    <scope>NUCLEOTIDE SEQUENCE [LARGE SCALE GENOMIC DNA]</scope>
    <source>
        <strain evidence="7 8">ATCC 48635</strain>
    </source>
</reference>
<accession>A0A1V9YMV8</accession>